<protein>
    <submittedName>
        <fullName evidence="1">Uncharacterized protein</fullName>
    </submittedName>
</protein>
<dbReference type="EMBL" id="JANPWB010000008">
    <property type="protein sequence ID" value="KAJ1161468.1"/>
    <property type="molecule type" value="Genomic_DNA"/>
</dbReference>
<gene>
    <name evidence="1" type="ORF">NDU88_001953</name>
</gene>
<keyword evidence="2" id="KW-1185">Reference proteome</keyword>
<evidence type="ECO:0000313" key="2">
    <source>
        <dbReference type="Proteomes" id="UP001066276"/>
    </source>
</evidence>
<proteinExistence type="predicted"/>
<organism evidence="1 2">
    <name type="scientific">Pleurodeles waltl</name>
    <name type="common">Iberian ribbed newt</name>
    <dbReference type="NCBI Taxonomy" id="8319"/>
    <lineage>
        <taxon>Eukaryota</taxon>
        <taxon>Metazoa</taxon>
        <taxon>Chordata</taxon>
        <taxon>Craniata</taxon>
        <taxon>Vertebrata</taxon>
        <taxon>Euteleostomi</taxon>
        <taxon>Amphibia</taxon>
        <taxon>Batrachia</taxon>
        <taxon>Caudata</taxon>
        <taxon>Salamandroidea</taxon>
        <taxon>Salamandridae</taxon>
        <taxon>Pleurodelinae</taxon>
        <taxon>Pleurodeles</taxon>
    </lineage>
</organism>
<dbReference type="AlphaFoldDB" id="A0AAV7SBJ2"/>
<reference evidence="1" key="1">
    <citation type="journal article" date="2022" name="bioRxiv">
        <title>Sequencing and chromosome-scale assembly of the giantPleurodeles waltlgenome.</title>
        <authorList>
            <person name="Brown T."/>
            <person name="Elewa A."/>
            <person name="Iarovenko S."/>
            <person name="Subramanian E."/>
            <person name="Araus A.J."/>
            <person name="Petzold A."/>
            <person name="Susuki M."/>
            <person name="Suzuki K.-i.T."/>
            <person name="Hayashi T."/>
            <person name="Toyoda A."/>
            <person name="Oliveira C."/>
            <person name="Osipova E."/>
            <person name="Leigh N.D."/>
            <person name="Simon A."/>
            <person name="Yun M.H."/>
        </authorList>
    </citation>
    <scope>NUCLEOTIDE SEQUENCE</scope>
    <source>
        <strain evidence="1">20211129_DDA</strain>
        <tissue evidence="1">Liver</tissue>
    </source>
</reference>
<dbReference type="Proteomes" id="UP001066276">
    <property type="component" value="Chromosome 4_2"/>
</dbReference>
<comment type="caution">
    <text evidence="1">The sequence shown here is derived from an EMBL/GenBank/DDBJ whole genome shotgun (WGS) entry which is preliminary data.</text>
</comment>
<sequence length="70" mass="8270">MACVRSSLWYLNLETSFPLRGSSKKVVNQRTRNKFSKARQFFPAMWRGRIKNLTYLHPQAEAHNTARDEK</sequence>
<accession>A0AAV7SBJ2</accession>
<evidence type="ECO:0000313" key="1">
    <source>
        <dbReference type="EMBL" id="KAJ1161468.1"/>
    </source>
</evidence>
<name>A0AAV7SBJ2_PLEWA</name>